<comment type="caution">
    <text evidence="1">The sequence shown here is derived from an EMBL/GenBank/DDBJ whole genome shotgun (WGS) entry which is preliminary data.</text>
</comment>
<name>A0A5C6S0V2_9BACT</name>
<proteinExistence type="predicted"/>
<dbReference type="InterPro" id="IPR013783">
    <property type="entry name" value="Ig-like_fold"/>
</dbReference>
<dbReference type="NCBIfam" id="NF033782">
    <property type="entry name" value="lipoprot_Omp28"/>
    <property type="match status" value="1"/>
</dbReference>
<dbReference type="AlphaFoldDB" id="A0A5C6S0V2"/>
<keyword evidence="1" id="KW-0449">Lipoprotein</keyword>
<reference evidence="1 2" key="1">
    <citation type="submission" date="2019-08" db="EMBL/GenBank/DDBJ databases">
        <title>Genome of Phaeodactylibacter luteus.</title>
        <authorList>
            <person name="Bowman J.P."/>
        </authorList>
    </citation>
    <scope>NUCLEOTIDE SEQUENCE [LARGE SCALE GENOMIC DNA]</scope>
    <source>
        <strain evidence="1 2">KCTC 42180</strain>
    </source>
</reference>
<dbReference type="InterPro" id="IPR021615">
    <property type="entry name" value="Omp28"/>
</dbReference>
<protein>
    <submittedName>
        <fullName evidence="1">Omp28 family outer membrane lipoprotein</fullName>
    </submittedName>
</protein>
<dbReference type="OrthoDB" id="1081990at2"/>
<dbReference type="Gene3D" id="2.60.40.10">
    <property type="entry name" value="Immunoglobulins"/>
    <property type="match status" value="1"/>
</dbReference>
<gene>
    <name evidence="1" type="ORF">FRY97_03865</name>
</gene>
<organism evidence="1 2">
    <name type="scientific">Phaeodactylibacter luteus</name>
    <dbReference type="NCBI Taxonomy" id="1564516"/>
    <lineage>
        <taxon>Bacteria</taxon>
        <taxon>Pseudomonadati</taxon>
        <taxon>Bacteroidota</taxon>
        <taxon>Saprospiria</taxon>
        <taxon>Saprospirales</taxon>
        <taxon>Haliscomenobacteraceae</taxon>
        <taxon>Phaeodactylibacter</taxon>
    </lineage>
</organism>
<evidence type="ECO:0000313" key="2">
    <source>
        <dbReference type="Proteomes" id="UP000321580"/>
    </source>
</evidence>
<keyword evidence="2" id="KW-1185">Reference proteome</keyword>
<dbReference type="EMBL" id="VOOR01000005">
    <property type="protein sequence ID" value="TXB67993.1"/>
    <property type="molecule type" value="Genomic_DNA"/>
</dbReference>
<accession>A0A5C6S0V2</accession>
<sequence>MRLLLTLSVSALLFWGCEEISPVINPVMESENVCEAPQAITGQSRQVLVEEFTGVRCVNCPAGSAALEDLKGQYGEQLVAVSIHAGSFAPPYPESVDTLRTVEGEAILSFLGEPLGYPTAVVNRKKFPGGFNLQLPRNGWAGAIEQELQEAPRALIDINNTYDAATRTLDVCITLEMADDLNAEESVFLTVMLTENDVVDLQLTPESSEPDPNYVHKHVLRTMMTTPAGNLLQEDLSAGAFVQKSYSVELLEKWDAANCHVVAFVHLGGETKAVLQAAEEPL</sequence>
<dbReference type="Pfam" id="PF11551">
    <property type="entry name" value="Omp28"/>
    <property type="match status" value="1"/>
</dbReference>
<dbReference type="Proteomes" id="UP000321580">
    <property type="component" value="Unassembled WGS sequence"/>
</dbReference>
<evidence type="ECO:0000313" key="1">
    <source>
        <dbReference type="EMBL" id="TXB67993.1"/>
    </source>
</evidence>
<dbReference type="RefSeq" id="WP_147166114.1">
    <property type="nucleotide sequence ID" value="NZ_VOOR01000005.1"/>
</dbReference>